<name>A0A556QMG2_9BACT</name>
<proteinExistence type="inferred from homology"/>
<evidence type="ECO:0000256" key="4">
    <source>
        <dbReference type="ARBA" id="ARBA00022840"/>
    </source>
</evidence>
<dbReference type="PANTHER" id="PTHR43766:SF1">
    <property type="entry name" value="TRYPTOPHAN--TRNA LIGASE, MITOCHONDRIAL"/>
    <property type="match status" value="1"/>
</dbReference>
<evidence type="ECO:0000256" key="6">
    <source>
        <dbReference type="ARBA" id="ARBA00023146"/>
    </source>
</evidence>
<evidence type="ECO:0000256" key="1">
    <source>
        <dbReference type="ARBA" id="ARBA00005594"/>
    </source>
</evidence>
<accession>A0A556QMG2</accession>
<feature type="short sequence motif" description="'HIGH' region" evidence="8">
    <location>
        <begin position="9"/>
        <end position="17"/>
    </location>
</feature>
<evidence type="ECO:0000313" key="10">
    <source>
        <dbReference type="EMBL" id="TSJ77782.1"/>
    </source>
</evidence>
<feature type="binding site" evidence="8">
    <location>
        <position position="131"/>
    </location>
    <ligand>
        <name>L-tryptophan</name>
        <dbReference type="ChEBI" id="CHEBI:57912"/>
    </ligand>
</feature>
<keyword evidence="3 8" id="KW-0547">Nucleotide-binding</keyword>
<keyword evidence="6 8" id="KW-0030">Aminoacyl-tRNA synthetase</keyword>
<evidence type="ECO:0000256" key="2">
    <source>
        <dbReference type="ARBA" id="ARBA00022598"/>
    </source>
</evidence>
<dbReference type="FunFam" id="1.10.240.10:FF:000005">
    <property type="entry name" value="Tryptophan--tRNA ligase"/>
    <property type="match status" value="1"/>
</dbReference>
<dbReference type="InterPro" id="IPR024109">
    <property type="entry name" value="Trp-tRNA-ligase_bac-type"/>
</dbReference>
<keyword evidence="11" id="KW-1185">Reference proteome</keyword>
<dbReference type="InterPro" id="IPR014729">
    <property type="entry name" value="Rossmann-like_a/b/a_fold"/>
</dbReference>
<sequence>MRILTGIQPSGQLHIGNYFGAIKPAVDLQARGDCTYFIADYHSMTSLTDAAQRRQNSLDVALDWLACGLDPQKSVLFRQSDVPEVCELMWMIGTLTPMGLLERAHSYKDKTAKGISPNFGLFAYPVLMAADILLYDSNLVPVGRDQKQHVEMTRDIAIKFNHTYGETFVVPESEIRDETAVVPGLDGQKMSKSYDNTLPIFGEEKAMRKKIMGILMDSRTPAEPKPDAEKNIAIQLLKLVATPEVAADYENRLRAGGLGYGDLKKALFENYWNFFAPYRARRAELAANLDHVHAILQDGAGRARATASQVLGRARKASGLC</sequence>
<dbReference type="Proteomes" id="UP000315648">
    <property type="component" value="Unassembled WGS sequence"/>
</dbReference>
<keyword evidence="5 8" id="KW-0648">Protein biosynthesis</keyword>
<evidence type="ECO:0000256" key="7">
    <source>
        <dbReference type="ARBA" id="ARBA00049929"/>
    </source>
</evidence>
<keyword evidence="2 8" id="KW-0436">Ligase</keyword>
<dbReference type="InterPro" id="IPR002306">
    <property type="entry name" value="Trp-tRNA-ligase"/>
</dbReference>
<evidence type="ECO:0000256" key="8">
    <source>
        <dbReference type="HAMAP-Rule" id="MF_00140"/>
    </source>
</evidence>
<comment type="subcellular location">
    <subcellularLocation>
        <location evidence="8">Cytoplasm</location>
    </subcellularLocation>
</comment>
<dbReference type="GO" id="GO:0005829">
    <property type="term" value="C:cytosol"/>
    <property type="evidence" value="ECO:0007669"/>
    <property type="project" value="TreeGrafter"/>
</dbReference>
<dbReference type="PROSITE" id="PS00178">
    <property type="entry name" value="AA_TRNA_LIGASE_I"/>
    <property type="match status" value="1"/>
</dbReference>
<evidence type="ECO:0000256" key="5">
    <source>
        <dbReference type="ARBA" id="ARBA00022917"/>
    </source>
</evidence>
<comment type="similarity">
    <text evidence="1 8 9">Belongs to the class-I aminoacyl-tRNA synthetase family.</text>
</comment>
<organism evidence="10 11">
    <name type="scientific">Rariglobus hedericola</name>
    <dbReference type="NCBI Taxonomy" id="2597822"/>
    <lineage>
        <taxon>Bacteria</taxon>
        <taxon>Pseudomonadati</taxon>
        <taxon>Verrucomicrobiota</taxon>
        <taxon>Opitutia</taxon>
        <taxon>Opitutales</taxon>
        <taxon>Opitutaceae</taxon>
        <taxon>Rariglobus</taxon>
    </lineage>
</organism>
<evidence type="ECO:0000256" key="3">
    <source>
        <dbReference type="ARBA" id="ARBA00022741"/>
    </source>
</evidence>
<feature type="binding site" evidence="8">
    <location>
        <begin position="143"/>
        <end position="145"/>
    </location>
    <ligand>
        <name>ATP</name>
        <dbReference type="ChEBI" id="CHEBI:30616"/>
    </ligand>
</feature>
<dbReference type="RefSeq" id="WP_144228124.1">
    <property type="nucleotide sequence ID" value="NZ_CBCRVV010000001.1"/>
</dbReference>
<dbReference type="SUPFAM" id="SSF52374">
    <property type="entry name" value="Nucleotidylyl transferase"/>
    <property type="match status" value="1"/>
</dbReference>
<dbReference type="AlphaFoldDB" id="A0A556QMG2"/>
<feature type="binding site" evidence="8">
    <location>
        <begin position="16"/>
        <end position="17"/>
    </location>
    <ligand>
        <name>ATP</name>
        <dbReference type="ChEBI" id="CHEBI:30616"/>
    </ligand>
</feature>
<gene>
    <name evidence="8 10" type="primary">trpS</name>
    <name evidence="10" type="ORF">FPL22_00295</name>
</gene>
<feature type="binding site" evidence="8">
    <location>
        <begin position="189"/>
        <end position="193"/>
    </location>
    <ligand>
        <name>ATP</name>
        <dbReference type="ChEBI" id="CHEBI:30616"/>
    </ligand>
</feature>
<comment type="subunit">
    <text evidence="8">Homodimer.</text>
</comment>
<dbReference type="EC" id="6.1.1.2" evidence="8"/>
<dbReference type="GO" id="GO:0006436">
    <property type="term" value="P:tryptophanyl-tRNA aminoacylation"/>
    <property type="evidence" value="ECO:0007669"/>
    <property type="project" value="UniProtKB-UniRule"/>
</dbReference>
<comment type="caution">
    <text evidence="10">The sequence shown here is derived from an EMBL/GenBank/DDBJ whole genome shotgun (WGS) entry which is preliminary data.</text>
</comment>
<feature type="binding site" evidence="8">
    <location>
        <position position="182"/>
    </location>
    <ligand>
        <name>ATP</name>
        <dbReference type="ChEBI" id="CHEBI:30616"/>
    </ligand>
</feature>
<dbReference type="OrthoDB" id="9801042at2"/>
<dbReference type="CDD" id="cd00806">
    <property type="entry name" value="TrpRS_core"/>
    <property type="match status" value="1"/>
</dbReference>
<dbReference type="InterPro" id="IPR001412">
    <property type="entry name" value="aa-tRNA-synth_I_CS"/>
</dbReference>
<comment type="function">
    <text evidence="8">Catalyzes the attachment of tryptophan to tRNA(Trp).</text>
</comment>
<dbReference type="HAMAP" id="MF_00140_B">
    <property type="entry name" value="Trp_tRNA_synth_B"/>
    <property type="match status" value="1"/>
</dbReference>
<keyword evidence="8" id="KW-0963">Cytoplasm</keyword>
<dbReference type="NCBIfam" id="TIGR00233">
    <property type="entry name" value="trpS"/>
    <property type="match status" value="1"/>
</dbReference>
<dbReference type="Gene3D" id="3.40.50.620">
    <property type="entry name" value="HUPs"/>
    <property type="match status" value="1"/>
</dbReference>
<feature type="binding site" evidence="8">
    <location>
        <begin position="8"/>
        <end position="10"/>
    </location>
    <ligand>
        <name>ATP</name>
        <dbReference type="ChEBI" id="CHEBI:30616"/>
    </ligand>
</feature>
<dbReference type="InterPro" id="IPR050203">
    <property type="entry name" value="Trp-tRNA_synthetase"/>
</dbReference>
<comment type="catalytic activity">
    <reaction evidence="7 8">
        <text>tRNA(Trp) + L-tryptophan + ATP = L-tryptophyl-tRNA(Trp) + AMP + diphosphate + H(+)</text>
        <dbReference type="Rhea" id="RHEA:24080"/>
        <dbReference type="Rhea" id="RHEA-COMP:9671"/>
        <dbReference type="Rhea" id="RHEA-COMP:9705"/>
        <dbReference type="ChEBI" id="CHEBI:15378"/>
        <dbReference type="ChEBI" id="CHEBI:30616"/>
        <dbReference type="ChEBI" id="CHEBI:33019"/>
        <dbReference type="ChEBI" id="CHEBI:57912"/>
        <dbReference type="ChEBI" id="CHEBI:78442"/>
        <dbReference type="ChEBI" id="CHEBI:78535"/>
        <dbReference type="ChEBI" id="CHEBI:456215"/>
        <dbReference type="EC" id="6.1.1.2"/>
    </reaction>
</comment>
<protein>
    <recommendedName>
        <fullName evidence="8">Tryptophan--tRNA ligase</fullName>
        <ecNumber evidence="8">6.1.1.2</ecNumber>
    </recommendedName>
    <alternativeName>
        <fullName evidence="8">Tryptophanyl-tRNA synthetase</fullName>
        <shortName evidence="8">TrpRS</shortName>
    </alternativeName>
</protein>
<feature type="short sequence motif" description="'KMSKS' region" evidence="8">
    <location>
        <begin position="189"/>
        <end position="193"/>
    </location>
</feature>
<keyword evidence="4 8" id="KW-0067">ATP-binding</keyword>
<reference evidence="10 11" key="1">
    <citation type="submission" date="2019-07" db="EMBL/GenBank/DDBJ databases">
        <title>Description of 53C-WASEF.</title>
        <authorList>
            <person name="Pitt A."/>
            <person name="Hahn M.W."/>
        </authorList>
    </citation>
    <scope>NUCLEOTIDE SEQUENCE [LARGE SCALE GENOMIC DNA]</scope>
    <source>
        <strain evidence="10 11">53C-WASEF</strain>
    </source>
</reference>
<dbReference type="EMBL" id="VMBG01000001">
    <property type="protein sequence ID" value="TSJ77782.1"/>
    <property type="molecule type" value="Genomic_DNA"/>
</dbReference>
<dbReference type="PANTHER" id="PTHR43766">
    <property type="entry name" value="TRYPTOPHAN--TRNA LIGASE, MITOCHONDRIAL"/>
    <property type="match status" value="1"/>
</dbReference>
<evidence type="ECO:0000313" key="11">
    <source>
        <dbReference type="Proteomes" id="UP000315648"/>
    </source>
</evidence>
<dbReference type="GO" id="GO:0004830">
    <property type="term" value="F:tryptophan-tRNA ligase activity"/>
    <property type="evidence" value="ECO:0007669"/>
    <property type="project" value="UniProtKB-UniRule"/>
</dbReference>
<dbReference type="InterPro" id="IPR002305">
    <property type="entry name" value="aa-tRNA-synth_Ic"/>
</dbReference>
<dbReference type="Pfam" id="PF00579">
    <property type="entry name" value="tRNA-synt_1b"/>
    <property type="match status" value="1"/>
</dbReference>
<dbReference type="GO" id="GO:0005524">
    <property type="term" value="F:ATP binding"/>
    <property type="evidence" value="ECO:0007669"/>
    <property type="project" value="UniProtKB-UniRule"/>
</dbReference>
<dbReference type="Gene3D" id="1.10.240.10">
    <property type="entry name" value="Tyrosyl-Transfer RNA Synthetase"/>
    <property type="match status" value="1"/>
</dbReference>
<evidence type="ECO:0000256" key="9">
    <source>
        <dbReference type="RuleBase" id="RU363036"/>
    </source>
</evidence>
<dbReference type="PRINTS" id="PR01039">
    <property type="entry name" value="TRNASYNTHTRP"/>
</dbReference>